<sequence length="365" mass="39935">MDFIHGKPIRVQPYFGYRTHQRLRLSARALRAGTPDFSRSGRIQAMRTMVSQFASREVPDLAVTLDLERPDGKRFSHEAVTDKEGFVHFDVALEGDWAHTGDTRWEVVSLGWRNRKGGQSAPGHILSPGLSADLGVISDIDDTIVETGITGSVRAVWRNWRRVLAQFPEERIAVPGVDLFYNALGGANEDAGEDGAVGVALPAPARPFFYVSSSPWNLYSYLVAFKRMRGLPLGPIALRDWGLNRTTFGHSSHGTHKSEAIARILRDYPQMRFALIGDDTQGDLTAYGAVVEENPDRIAAVFIRKAAGEAFTEGELAAKSAIEGAGVPLWMGEDYHTGEAFLAEAGLAGDGDARQIVETVEKQAD</sequence>
<dbReference type="OrthoDB" id="9789875at2"/>
<evidence type="ECO:0000313" key="2">
    <source>
        <dbReference type="EMBL" id="SMQ68904.1"/>
    </source>
</evidence>
<organism evidence="2 3">
    <name type="scientific">Altererythrobacter xiamenensis</name>
    <dbReference type="NCBI Taxonomy" id="1316679"/>
    <lineage>
        <taxon>Bacteria</taxon>
        <taxon>Pseudomonadati</taxon>
        <taxon>Pseudomonadota</taxon>
        <taxon>Alphaproteobacteria</taxon>
        <taxon>Sphingomonadales</taxon>
        <taxon>Erythrobacteraceae</taxon>
        <taxon>Altererythrobacter</taxon>
    </lineage>
</organism>
<dbReference type="RefSeq" id="WP_086437133.1">
    <property type="nucleotide sequence ID" value="NZ_FXWG01000002.1"/>
</dbReference>
<dbReference type="GO" id="GO:0008195">
    <property type="term" value="F:phosphatidate phosphatase activity"/>
    <property type="evidence" value="ECO:0007669"/>
    <property type="project" value="InterPro"/>
</dbReference>
<dbReference type="PANTHER" id="PTHR28208:SF3">
    <property type="entry name" value="PHOSPHATIDATE PHOSPHATASE APP1"/>
    <property type="match status" value="1"/>
</dbReference>
<dbReference type="PANTHER" id="PTHR28208">
    <property type="entry name" value="PHOSPHATIDATE PHOSPHATASE APP1"/>
    <property type="match status" value="1"/>
</dbReference>
<proteinExistence type="predicted"/>
<dbReference type="Proteomes" id="UP000194420">
    <property type="component" value="Unassembled WGS sequence"/>
</dbReference>
<reference evidence="3" key="1">
    <citation type="submission" date="2017-04" db="EMBL/GenBank/DDBJ databases">
        <authorList>
            <person name="Varghese N."/>
            <person name="Submissions S."/>
        </authorList>
    </citation>
    <scope>NUCLEOTIDE SEQUENCE [LARGE SCALE GENOMIC DNA]</scope>
</reference>
<gene>
    <name evidence="2" type="ORF">SAMN06297468_1177</name>
</gene>
<keyword evidence="3" id="KW-1185">Reference proteome</keyword>
<feature type="domain" description="Phosphatidate phosphatase APP1 catalytic" evidence="1">
    <location>
        <begin position="135"/>
        <end position="305"/>
    </location>
</feature>
<protein>
    <submittedName>
        <fullName evidence="2">Phosphatidate phosphatase APP1</fullName>
    </submittedName>
</protein>
<name>A0A1Y6F243_9SPHN</name>
<accession>A0A1Y6F243</accession>
<dbReference type="Pfam" id="PF09949">
    <property type="entry name" value="APP1_cat"/>
    <property type="match status" value="1"/>
</dbReference>
<evidence type="ECO:0000313" key="3">
    <source>
        <dbReference type="Proteomes" id="UP000194420"/>
    </source>
</evidence>
<dbReference type="EMBL" id="FXWG01000002">
    <property type="protein sequence ID" value="SMQ68904.1"/>
    <property type="molecule type" value="Genomic_DNA"/>
</dbReference>
<dbReference type="AlphaFoldDB" id="A0A1Y6F243"/>
<dbReference type="InterPro" id="IPR052935">
    <property type="entry name" value="Mg2+_PAP"/>
</dbReference>
<dbReference type="InterPro" id="IPR019236">
    <property type="entry name" value="APP1_cat"/>
</dbReference>
<evidence type="ECO:0000259" key="1">
    <source>
        <dbReference type="Pfam" id="PF09949"/>
    </source>
</evidence>